<organism evidence="1 2">
    <name type="scientific">Flavobacterium micromati</name>
    <dbReference type="NCBI Taxonomy" id="229205"/>
    <lineage>
        <taxon>Bacteria</taxon>
        <taxon>Pseudomonadati</taxon>
        <taxon>Bacteroidota</taxon>
        <taxon>Flavobacteriia</taxon>
        <taxon>Flavobacteriales</taxon>
        <taxon>Flavobacteriaceae</taxon>
        <taxon>Flavobacterium</taxon>
    </lineage>
</organism>
<dbReference type="SUPFAM" id="SSF56112">
    <property type="entry name" value="Protein kinase-like (PK-like)"/>
    <property type="match status" value="1"/>
</dbReference>
<name>A0A1M5N082_9FLAO</name>
<proteinExistence type="predicted"/>
<evidence type="ECO:0000313" key="2">
    <source>
        <dbReference type="Proteomes" id="UP000184020"/>
    </source>
</evidence>
<reference evidence="2" key="1">
    <citation type="submission" date="2016-11" db="EMBL/GenBank/DDBJ databases">
        <authorList>
            <person name="Varghese N."/>
            <person name="Submissions S."/>
        </authorList>
    </citation>
    <scope>NUCLEOTIDE SEQUENCE [LARGE SCALE GENOMIC DNA]</scope>
    <source>
        <strain evidence="2">DSM 17659</strain>
    </source>
</reference>
<dbReference type="OrthoDB" id="9813021at2"/>
<gene>
    <name evidence="1" type="ORF">SAMN05444372_11091</name>
</gene>
<evidence type="ECO:0008006" key="3">
    <source>
        <dbReference type="Google" id="ProtNLM"/>
    </source>
</evidence>
<dbReference type="InterPro" id="IPR011009">
    <property type="entry name" value="Kinase-like_dom_sf"/>
</dbReference>
<dbReference type="Gene3D" id="3.30.565.60">
    <property type="match status" value="1"/>
</dbReference>
<sequence>MTLYNNKYSFIKDLSSGGFGKVFLAKEKVSNRYLAIKQLINTNRSEQTAIPGKYKIIKEIVAEAIVNAITHRDYISNGSVQVLLFSNRIFQQHKKNEKS</sequence>
<dbReference type="RefSeq" id="WP_073020552.1">
    <property type="nucleotide sequence ID" value="NZ_FQWF01000010.1"/>
</dbReference>
<dbReference type="Proteomes" id="UP000184020">
    <property type="component" value="Unassembled WGS sequence"/>
</dbReference>
<dbReference type="STRING" id="229205.SAMN05444372_11091"/>
<keyword evidence="2" id="KW-1185">Reference proteome</keyword>
<protein>
    <recommendedName>
        <fullName evidence="3">Protein kinase domain-containing protein</fullName>
    </recommendedName>
</protein>
<dbReference type="AlphaFoldDB" id="A0A1M5N082"/>
<dbReference type="InterPro" id="IPR038475">
    <property type="entry name" value="RecG_C_sf"/>
</dbReference>
<evidence type="ECO:0000313" key="1">
    <source>
        <dbReference type="EMBL" id="SHG82403.1"/>
    </source>
</evidence>
<dbReference type="EMBL" id="FQWF01000010">
    <property type="protein sequence ID" value="SHG82403.1"/>
    <property type="molecule type" value="Genomic_DNA"/>
</dbReference>
<accession>A0A1M5N082</accession>